<protein>
    <submittedName>
        <fullName evidence="2">Uncharacterized protein</fullName>
    </submittedName>
</protein>
<evidence type="ECO:0000313" key="2">
    <source>
        <dbReference type="EMBL" id="EEZ61455.1"/>
    </source>
</evidence>
<dbReference type="STRING" id="649764.HMPREF0762_00793"/>
<evidence type="ECO:0000256" key="1">
    <source>
        <dbReference type="SAM" id="MobiDB-lite"/>
    </source>
</evidence>
<name>D0WG42_SLAES</name>
<accession>D0WG42</accession>
<keyword evidence="3" id="KW-1185">Reference proteome</keyword>
<comment type="caution">
    <text evidence="2">The sequence shown here is derived from an EMBL/GenBank/DDBJ whole genome shotgun (WGS) entry which is preliminary data.</text>
</comment>
<evidence type="ECO:0000313" key="3">
    <source>
        <dbReference type="Proteomes" id="UP000006001"/>
    </source>
</evidence>
<dbReference type="EMBL" id="ACUX02000006">
    <property type="protein sequence ID" value="EEZ61455.1"/>
    <property type="molecule type" value="Genomic_DNA"/>
</dbReference>
<reference evidence="2" key="1">
    <citation type="submission" date="2009-10" db="EMBL/GenBank/DDBJ databases">
        <authorList>
            <person name="Weinstock G."/>
            <person name="Sodergren E."/>
            <person name="Clifton S."/>
            <person name="Fulton L."/>
            <person name="Fulton B."/>
            <person name="Courtney L."/>
            <person name="Fronick C."/>
            <person name="Harrison M."/>
            <person name="Strong C."/>
            <person name="Farmer C."/>
            <person name="Delahaunty K."/>
            <person name="Markovic C."/>
            <person name="Hall O."/>
            <person name="Minx P."/>
            <person name="Tomlinson C."/>
            <person name="Mitreva M."/>
            <person name="Nelson J."/>
            <person name="Hou S."/>
            <person name="Wollam A."/>
            <person name="Pepin K.H."/>
            <person name="Johnson M."/>
            <person name="Bhonagiri V."/>
            <person name="Nash W.E."/>
            <person name="Warren W."/>
            <person name="Chinwalla A."/>
            <person name="Mardis E.R."/>
            <person name="Wilson R.K."/>
        </authorList>
    </citation>
    <scope>NUCLEOTIDE SEQUENCE [LARGE SCALE GENOMIC DNA]</scope>
    <source>
        <strain evidence="2">ATCC 700122</strain>
    </source>
</reference>
<feature type="region of interest" description="Disordered" evidence="1">
    <location>
        <begin position="1"/>
        <end position="29"/>
    </location>
</feature>
<dbReference type="HOGENOM" id="CLU_3296607_0_0_11"/>
<dbReference type="AlphaFoldDB" id="D0WG42"/>
<sequence>MRRRTNRSRFASRSCGLASRGRATARESRSFRVVRREGLA</sequence>
<dbReference type="Proteomes" id="UP000006001">
    <property type="component" value="Unassembled WGS sequence"/>
</dbReference>
<proteinExistence type="predicted"/>
<organism evidence="2 3">
    <name type="scientific">Slackia exigua (strain ATCC 700122 / DSM 15923 / CIP 105133 / JCM 11022 / KCTC 5966 / S-7)</name>
    <dbReference type="NCBI Taxonomy" id="649764"/>
    <lineage>
        <taxon>Bacteria</taxon>
        <taxon>Bacillati</taxon>
        <taxon>Actinomycetota</taxon>
        <taxon>Coriobacteriia</taxon>
        <taxon>Eggerthellales</taxon>
        <taxon>Eggerthellaceae</taxon>
        <taxon>Slackia</taxon>
    </lineage>
</organism>
<gene>
    <name evidence="2" type="ORF">HMPREF0762_00793</name>
</gene>